<evidence type="ECO:0000256" key="1">
    <source>
        <dbReference type="SAM" id="MobiDB-lite"/>
    </source>
</evidence>
<dbReference type="InterPro" id="IPR001254">
    <property type="entry name" value="Trypsin_dom"/>
</dbReference>
<dbReference type="SUPFAM" id="SSF50494">
    <property type="entry name" value="Trypsin-like serine proteases"/>
    <property type="match status" value="1"/>
</dbReference>
<proteinExistence type="predicted"/>
<dbReference type="InterPro" id="IPR033116">
    <property type="entry name" value="TRYPSIN_SER"/>
</dbReference>
<feature type="domain" description="Peptidase S1" evidence="2">
    <location>
        <begin position="16"/>
        <end position="128"/>
    </location>
</feature>
<gene>
    <name evidence="3" type="ORF">J2S37_000947</name>
</gene>
<accession>A0ABU2BAJ7</accession>
<dbReference type="Gene3D" id="2.40.10.10">
    <property type="entry name" value="Trypsin-like serine proteases"/>
    <property type="match status" value="1"/>
</dbReference>
<feature type="compositionally biased region" description="Basic and acidic residues" evidence="1">
    <location>
        <begin position="179"/>
        <end position="188"/>
    </location>
</feature>
<dbReference type="PROSITE" id="PS00135">
    <property type="entry name" value="TRYPSIN_SER"/>
    <property type="match status" value="1"/>
</dbReference>
<sequence>MIKVGTGISTPQAFSLAPAKPEIGSKMEAIGFSGRGDRQHEFSSKSQVKILNRENFWQDRDGIYQYHDLTNGHTLDYATCRGDSGGPLYVGRTIYGVVTGGSRTGENVFYNCGDLTSFTNVDSHIPWIQETMRAHNSTSFGERVRAFQGGFSVRHYRGCDVTKPLRNPAFGSSSSDPSSEAKCDRKKK</sequence>
<protein>
    <recommendedName>
        <fullName evidence="2">Peptidase S1 domain-containing protein</fullName>
    </recommendedName>
</protein>
<evidence type="ECO:0000313" key="4">
    <source>
        <dbReference type="Proteomes" id="UP001183619"/>
    </source>
</evidence>
<comment type="caution">
    <text evidence="3">The sequence shown here is derived from an EMBL/GenBank/DDBJ whole genome shotgun (WGS) entry which is preliminary data.</text>
</comment>
<dbReference type="EMBL" id="JAVDYF010000001">
    <property type="protein sequence ID" value="MDR7354409.1"/>
    <property type="molecule type" value="Genomic_DNA"/>
</dbReference>
<feature type="region of interest" description="Disordered" evidence="1">
    <location>
        <begin position="167"/>
        <end position="188"/>
    </location>
</feature>
<dbReference type="InterPro" id="IPR009003">
    <property type="entry name" value="Peptidase_S1_PA"/>
</dbReference>
<dbReference type="Pfam" id="PF00089">
    <property type="entry name" value="Trypsin"/>
    <property type="match status" value="1"/>
</dbReference>
<dbReference type="Proteomes" id="UP001183619">
    <property type="component" value="Unassembled WGS sequence"/>
</dbReference>
<reference evidence="3 4" key="1">
    <citation type="submission" date="2023-07" db="EMBL/GenBank/DDBJ databases">
        <title>Sequencing the genomes of 1000 actinobacteria strains.</title>
        <authorList>
            <person name="Klenk H.-P."/>
        </authorList>
    </citation>
    <scope>NUCLEOTIDE SEQUENCE [LARGE SCALE GENOMIC DNA]</scope>
    <source>
        <strain evidence="3 4">DSM 44508</strain>
    </source>
</reference>
<name>A0ABU2BAJ7_9CORY</name>
<evidence type="ECO:0000259" key="2">
    <source>
        <dbReference type="Pfam" id="PF00089"/>
    </source>
</evidence>
<dbReference type="InterPro" id="IPR043504">
    <property type="entry name" value="Peptidase_S1_PA_chymotrypsin"/>
</dbReference>
<organism evidence="3 4">
    <name type="scientific">Corynebacterium felinum</name>
    <dbReference type="NCBI Taxonomy" id="131318"/>
    <lineage>
        <taxon>Bacteria</taxon>
        <taxon>Bacillati</taxon>
        <taxon>Actinomycetota</taxon>
        <taxon>Actinomycetes</taxon>
        <taxon>Mycobacteriales</taxon>
        <taxon>Corynebacteriaceae</taxon>
        <taxon>Corynebacterium</taxon>
    </lineage>
</organism>
<keyword evidence="4" id="KW-1185">Reference proteome</keyword>
<evidence type="ECO:0000313" key="3">
    <source>
        <dbReference type="EMBL" id="MDR7354409.1"/>
    </source>
</evidence>